<dbReference type="AlphaFoldDB" id="I8U6U5"/>
<organism evidence="1 2">
    <name type="scientific">Alishewanella agri BL06</name>
    <dbReference type="NCBI Taxonomy" id="1195246"/>
    <lineage>
        <taxon>Bacteria</taxon>
        <taxon>Pseudomonadati</taxon>
        <taxon>Pseudomonadota</taxon>
        <taxon>Gammaproteobacteria</taxon>
        <taxon>Alteromonadales</taxon>
        <taxon>Alteromonadaceae</taxon>
        <taxon>Alishewanella</taxon>
    </lineage>
</organism>
<sequence>MDMFLSFITLFLVANMAIVFTLLRRVDLNNASVQAWEQEQSARSAKATQPVYAQSMNTELAQ</sequence>
<dbReference type="eggNOG" id="ENOG502ZHG5">
    <property type="taxonomic scope" value="Bacteria"/>
</dbReference>
<gene>
    <name evidence="1" type="ORF">AGRI_09645</name>
</gene>
<evidence type="ECO:0000313" key="2">
    <source>
        <dbReference type="Proteomes" id="UP000035062"/>
    </source>
</evidence>
<keyword evidence="2" id="KW-1185">Reference proteome</keyword>
<dbReference type="RefSeq" id="WP_008984776.1">
    <property type="nucleotide sequence ID" value="NZ_AKKU01000015.1"/>
</dbReference>
<dbReference type="PATRIC" id="fig|1195246.3.peg.1904"/>
<comment type="caution">
    <text evidence="1">The sequence shown here is derived from an EMBL/GenBank/DDBJ whole genome shotgun (WGS) entry which is preliminary data.</text>
</comment>
<dbReference type="Proteomes" id="UP000035062">
    <property type="component" value="Unassembled WGS sequence"/>
</dbReference>
<accession>I8U6U5</accession>
<dbReference type="STRING" id="1195246.AGRI_09645"/>
<evidence type="ECO:0000313" key="1">
    <source>
        <dbReference type="EMBL" id="EIW89041.1"/>
    </source>
</evidence>
<protein>
    <submittedName>
        <fullName evidence="1">Uncharacterized protein</fullName>
    </submittedName>
</protein>
<proteinExistence type="predicted"/>
<reference evidence="1 2" key="1">
    <citation type="journal article" date="2012" name="J. Bacteriol.">
        <title>Genome Sequence of Pectin-Degrading Alishewanella agri, Isolated from Landfill Soil.</title>
        <authorList>
            <person name="Kim J."/>
            <person name="Jung J."/>
            <person name="Sung J.S."/>
            <person name="Chun J."/>
            <person name="Park W."/>
        </authorList>
    </citation>
    <scope>NUCLEOTIDE SEQUENCE [LARGE SCALE GENOMIC DNA]</scope>
    <source>
        <strain evidence="1 2">BL06</strain>
    </source>
</reference>
<dbReference type="EMBL" id="AKKU01000015">
    <property type="protein sequence ID" value="EIW89041.1"/>
    <property type="molecule type" value="Genomic_DNA"/>
</dbReference>
<name>I8U6U5_9ALTE</name>